<dbReference type="EMBL" id="JACHXU010000006">
    <property type="protein sequence ID" value="MBB3206427.1"/>
    <property type="molecule type" value="Genomic_DNA"/>
</dbReference>
<evidence type="ECO:0000313" key="4">
    <source>
        <dbReference type="EMBL" id="MBB3206427.1"/>
    </source>
</evidence>
<proteinExistence type="inferred from homology"/>
<dbReference type="Gene3D" id="3.30.300.20">
    <property type="match status" value="1"/>
</dbReference>
<organism evidence="4 5">
    <name type="scientific">Aporhodopirellula rubra</name>
    <dbReference type="NCBI Taxonomy" id="980271"/>
    <lineage>
        <taxon>Bacteria</taxon>
        <taxon>Pseudomonadati</taxon>
        <taxon>Planctomycetota</taxon>
        <taxon>Planctomycetia</taxon>
        <taxon>Pirellulales</taxon>
        <taxon>Pirellulaceae</taxon>
        <taxon>Aporhodopirellula</taxon>
    </lineage>
</organism>
<dbReference type="HAMAP" id="MF_00003">
    <property type="entry name" value="RbfA"/>
    <property type="match status" value="1"/>
</dbReference>
<sequence>MSSRRQLKAAEAIREVVATSVLTDIRDPRVRDVTIISVSVSPDMREAKVSVSVMGDEAQKQLSIRGLQNSAGFLQSKIANRLDTRYTPRLSFELDKGQENALAVSEILARIRAEQDGEPVADDSSTPTDTIAESSSIEEATADETQTDDEQNKDDSGQSS</sequence>
<protein>
    <recommendedName>
        <fullName evidence="2">Ribosome-binding factor A</fullName>
    </recommendedName>
</protein>
<name>A0A7W5DYB9_9BACT</name>
<dbReference type="AlphaFoldDB" id="A0A7W5DYB9"/>
<dbReference type="GO" id="GO:0005829">
    <property type="term" value="C:cytosol"/>
    <property type="evidence" value="ECO:0007669"/>
    <property type="project" value="TreeGrafter"/>
</dbReference>
<dbReference type="RefSeq" id="WP_184304904.1">
    <property type="nucleotide sequence ID" value="NZ_JACHXU010000006.1"/>
</dbReference>
<comment type="caution">
    <text evidence="4">The sequence shown here is derived from an EMBL/GenBank/DDBJ whole genome shotgun (WGS) entry which is preliminary data.</text>
</comment>
<keyword evidence="2" id="KW-0963">Cytoplasm</keyword>
<dbReference type="Proteomes" id="UP000536179">
    <property type="component" value="Unassembled WGS sequence"/>
</dbReference>
<dbReference type="NCBIfam" id="TIGR00082">
    <property type="entry name" value="rbfA"/>
    <property type="match status" value="1"/>
</dbReference>
<comment type="subunit">
    <text evidence="2">Monomer. Binds 30S ribosomal subunits, but not 50S ribosomal subunits or 70S ribosomes.</text>
</comment>
<dbReference type="GO" id="GO:0043024">
    <property type="term" value="F:ribosomal small subunit binding"/>
    <property type="evidence" value="ECO:0007669"/>
    <property type="project" value="TreeGrafter"/>
</dbReference>
<dbReference type="GO" id="GO:0030490">
    <property type="term" value="P:maturation of SSU-rRNA"/>
    <property type="evidence" value="ECO:0007669"/>
    <property type="project" value="UniProtKB-UniRule"/>
</dbReference>
<keyword evidence="5" id="KW-1185">Reference proteome</keyword>
<comment type="subcellular location">
    <subcellularLocation>
        <location evidence="2">Cytoplasm</location>
    </subcellularLocation>
</comment>
<dbReference type="InterPro" id="IPR000238">
    <property type="entry name" value="RbfA"/>
</dbReference>
<evidence type="ECO:0000256" key="1">
    <source>
        <dbReference type="ARBA" id="ARBA00022517"/>
    </source>
</evidence>
<feature type="compositionally biased region" description="Polar residues" evidence="3">
    <location>
        <begin position="123"/>
        <end position="138"/>
    </location>
</feature>
<keyword evidence="1 2" id="KW-0690">Ribosome biogenesis</keyword>
<dbReference type="Pfam" id="PF02033">
    <property type="entry name" value="RBFA"/>
    <property type="match status" value="1"/>
</dbReference>
<evidence type="ECO:0000256" key="3">
    <source>
        <dbReference type="SAM" id="MobiDB-lite"/>
    </source>
</evidence>
<comment type="similarity">
    <text evidence="2">Belongs to the RbfA family.</text>
</comment>
<dbReference type="InterPro" id="IPR015946">
    <property type="entry name" value="KH_dom-like_a/b"/>
</dbReference>
<gene>
    <name evidence="2" type="primary">rbfA</name>
    <name evidence="4" type="ORF">FHS27_002236</name>
</gene>
<reference evidence="4 5" key="1">
    <citation type="submission" date="2020-08" db="EMBL/GenBank/DDBJ databases">
        <title>Genomic Encyclopedia of Type Strains, Phase III (KMG-III): the genomes of soil and plant-associated and newly described type strains.</title>
        <authorList>
            <person name="Whitman W."/>
        </authorList>
    </citation>
    <scope>NUCLEOTIDE SEQUENCE [LARGE SCALE GENOMIC DNA]</scope>
    <source>
        <strain evidence="4 5">CECT 8075</strain>
    </source>
</reference>
<accession>A0A7W5DYB9</accession>
<feature type="region of interest" description="Disordered" evidence="3">
    <location>
        <begin position="113"/>
        <end position="160"/>
    </location>
</feature>
<dbReference type="PANTHER" id="PTHR33515:SF1">
    <property type="entry name" value="RIBOSOME-BINDING FACTOR A, CHLOROPLASTIC-RELATED"/>
    <property type="match status" value="1"/>
</dbReference>
<comment type="function">
    <text evidence="2">One of several proteins that assist in the late maturation steps of the functional core of the 30S ribosomal subunit. Associates with free 30S ribosomal subunits (but not with 30S subunits that are part of 70S ribosomes or polysomes). Required for efficient processing of 16S rRNA. May interact with the 5'-terminal helix region of 16S rRNA.</text>
</comment>
<dbReference type="InterPro" id="IPR023799">
    <property type="entry name" value="RbfA_dom_sf"/>
</dbReference>
<dbReference type="SUPFAM" id="SSF89919">
    <property type="entry name" value="Ribosome-binding factor A, RbfA"/>
    <property type="match status" value="1"/>
</dbReference>
<evidence type="ECO:0000256" key="2">
    <source>
        <dbReference type="HAMAP-Rule" id="MF_00003"/>
    </source>
</evidence>
<dbReference type="PANTHER" id="PTHR33515">
    <property type="entry name" value="RIBOSOME-BINDING FACTOR A, CHLOROPLASTIC-RELATED"/>
    <property type="match status" value="1"/>
</dbReference>
<evidence type="ECO:0000313" key="5">
    <source>
        <dbReference type="Proteomes" id="UP000536179"/>
    </source>
</evidence>
<feature type="compositionally biased region" description="Acidic residues" evidence="3">
    <location>
        <begin position="140"/>
        <end position="152"/>
    </location>
</feature>